<protein>
    <submittedName>
        <fullName evidence="2">Non-ribosomal peptide synthetase</fullName>
    </submittedName>
</protein>
<feature type="non-terminal residue" evidence="2">
    <location>
        <position position="267"/>
    </location>
</feature>
<dbReference type="Gene3D" id="3.30.559.30">
    <property type="entry name" value="Nonribosomal peptide synthetase, condensation domain"/>
    <property type="match status" value="1"/>
</dbReference>
<accession>A0ABS7DDS5</accession>
<evidence type="ECO:0000259" key="1">
    <source>
        <dbReference type="Pfam" id="PF00668"/>
    </source>
</evidence>
<sequence>EIQSSMDINQGPLVKLGLFKTRNGDHLLIAIHHLVVDGVSWRILLEDIAVAYGQASSDQPIVLPLKTDSFKRWSERLVDFADDPDMKEDRSYWMELTSEPAARLSVDWKAGECYLEDMRHWGTALSEMRTEQLLRRVNHAYNTEINDILLAALSLAVQEWSGMDEIWVQMEGHGREELFEDINLTRTVGWFTTCYPVKLAVERDKDLRYHIKHIKECLNRIPRRGIGYGLTSSHESAGERATEGPELSFNYLGQFDGGSNETAFEMS</sequence>
<dbReference type="InterPro" id="IPR001242">
    <property type="entry name" value="Condensation_dom"/>
</dbReference>
<gene>
    <name evidence="2" type="ORF">K0T92_24570</name>
</gene>
<proteinExistence type="predicted"/>
<evidence type="ECO:0000313" key="3">
    <source>
        <dbReference type="Proteomes" id="UP000812277"/>
    </source>
</evidence>
<reference evidence="2 3" key="1">
    <citation type="submission" date="2021-07" db="EMBL/GenBank/DDBJ databases">
        <title>Paenibacillus radiodurans sp. nov., isolated from the southeastern edge of Tengger Desert.</title>
        <authorList>
            <person name="Zhang G."/>
        </authorList>
    </citation>
    <scope>NUCLEOTIDE SEQUENCE [LARGE SCALE GENOMIC DNA]</scope>
    <source>
        <strain evidence="2 3">DT7-4</strain>
    </source>
</reference>
<keyword evidence="3" id="KW-1185">Reference proteome</keyword>
<comment type="caution">
    <text evidence="2">The sequence shown here is derived from an EMBL/GenBank/DDBJ whole genome shotgun (WGS) entry which is preliminary data.</text>
</comment>
<dbReference type="PANTHER" id="PTHR45398:SF1">
    <property type="entry name" value="ENZYME, PUTATIVE (JCVI)-RELATED"/>
    <property type="match status" value="1"/>
</dbReference>
<dbReference type="SUPFAM" id="SSF52777">
    <property type="entry name" value="CoA-dependent acyltransferases"/>
    <property type="match status" value="2"/>
</dbReference>
<evidence type="ECO:0000313" key="2">
    <source>
        <dbReference type="EMBL" id="MBW7477883.1"/>
    </source>
</evidence>
<organism evidence="2 3">
    <name type="scientific">Paenibacillus oenotherae</name>
    <dbReference type="NCBI Taxonomy" id="1435645"/>
    <lineage>
        <taxon>Bacteria</taxon>
        <taxon>Bacillati</taxon>
        <taxon>Bacillota</taxon>
        <taxon>Bacilli</taxon>
        <taxon>Bacillales</taxon>
        <taxon>Paenibacillaceae</taxon>
        <taxon>Paenibacillus</taxon>
    </lineage>
</organism>
<dbReference type="Gene3D" id="3.30.559.10">
    <property type="entry name" value="Chloramphenicol acetyltransferase-like domain"/>
    <property type="match status" value="1"/>
</dbReference>
<dbReference type="InterPro" id="IPR023213">
    <property type="entry name" value="CAT-like_dom_sf"/>
</dbReference>
<dbReference type="Proteomes" id="UP000812277">
    <property type="component" value="Unassembled WGS sequence"/>
</dbReference>
<feature type="domain" description="Condensation" evidence="1">
    <location>
        <begin position="2"/>
        <end position="264"/>
    </location>
</feature>
<dbReference type="Pfam" id="PF00668">
    <property type="entry name" value="Condensation"/>
    <property type="match status" value="1"/>
</dbReference>
<dbReference type="EMBL" id="JAHZIJ010000074">
    <property type="protein sequence ID" value="MBW7477883.1"/>
    <property type="molecule type" value="Genomic_DNA"/>
</dbReference>
<name>A0ABS7DDS5_9BACL</name>
<feature type="non-terminal residue" evidence="2">
    <location>
        <position position="1"/>
    </location>
</feature>
<dbReference type="PANTHER" id="PTHR45398">
    <property type="match status" value="1"/>
</dbReference>